<gene>
    <name evidence="1" type="ORF">GYMLUDRAFT_968587</name>
</gene>
<protein>
    <submittedName>
        <fullName evidence="1">Unplaced genomic scaffold GYMLUscaffold_96, whole genome shotgun sequence</fullName>
    </submittedName>
</protein>
<proteinExistence type="predicted"/>
<dbReference type="HOGENOM" id="CLU_2413484_0_0_1"/>
<dbReference type="AlphaFoldDB" id="A0A0D0BRT0"/>
<organism evidence="1 2">
    <name type="scientific">Collybiopsis luxurians FD-317 M1</name>
    <dbReference type="NCBI Taxonomy" id="944289"/>
    <lineage>
        <taxon>Eukaryota</taxon>
        <taxon>Fungi</taxon>
        <taxon>Dikarya</taxon>
        <taxon>Basidiomycota</taxon>
        <taxon>Agaricomycotina</taxon>
        <taxon>Agaricomycetes</taxon>
        <taxon>Agaricomycetidae</taxon>
        <taxon>Agaricales</taxon>
        <taxon>Marasmiineae</taxon>
        <taxon>Omphalotaceae</taxon>
        <taxon>Collybiopsis</taxon>
        <taxon>Collybiopsis luxurians</taxon>
    </lineage>
</organism>
<evidence type="ECO:0000313" key="1">
    <source>
        <dbReference type="EMBL" id="KIK52339.1"/>
    </source>
</evidence>
<keyword evidence="2" id="KW-1185">Reference proteome</keyword>
<reference evidence="1 2" key="1">
    <citation type="submission" date="2014-04" db="EMBL/GenBank/DDBJ databases">
        <title>Evolutionary Origins and Diversification of the Mycorrhizal Mutualists.</title>
        <authorList>
            <consortium name="DOE Joint Genome Institute"/>
            <consortium name="Mycorrhizal Genomics Consortium"/>
            <person name="Kohler A."/>
            <person name="Kuo A."/>
            <person name="Nagy L.G."/>
            <person name="Floudas D."/>
            <person name="Copeland A."/>
            <person name="Barry K.W."/>
            <person name="Cichocki N."/>
            <person name="Veneault-Fourrey C."/>
            <person name="LaButti K."/>
            <person name="Lindquist E.A."/>
            <person name="Lipzen A."/>
            <person name="Lundell T."/>
            <person name="Morin E."/>
            <person name="Murat C."/>
            <person name="Riley R."/>
            <person name="Ohm R."/>
            <person name="Sun H."/>
            <person name="Tunlid A."/>
            <person name="Henrissat B."/>
            <person name="Grigoriev I.V."/>
            <person name="Hibbett D.S."/>
            <person name="Martin F."/>
        </authorList>
    </citation>
    <scope>NUCLEOTIDE SEQUENCE [LARGE SCALE GENOMIC DNA]</scope>
    <source>
        <strain evidence="1 2">FD-317 M1</strain>
    </source>
</reference>
<evidence type="ECO:0000313" key="2">
    <source>
        <dbReference type="Proteomes" id="UP000053593"/>
    </source>
</evidence>
<accession>A0A0D0BRT0</accession>
<dbReference type="Proteomes" id="UP000053593">
    <property type="component" value="Unassembled WGS sequence"/>
</dbReference>
<name>A0A0D0BRT0_9AGAR</name>
<dbReference type="EMBL" id="KN834844">
    <property type="protein sequence ID" value="KIK52339.1"/>
    <property type="molecule type" value="Genomic_DNA"/>
</dbReference>
<sequence length="92" mass="10647">MSVSKVSVKIQRYPSSQRRSITLMTASIQLCRPVWKNFPKIGIPVIFHNLHIQLLNRCDGRCPCLGLCFPCRPRRSRHPKAHLNGSYDTMQR</sequence>